<sequence length="449" mass="52275">MRKKIETKMDLNFVLFTCFISFVSGENVDGLELKMASVLYRHGDRSPVATFPKDEHRSYWKQGLGQLTEIGKKQEFSMGQFLKKRYVVNKFLNQTYLRKQVHCRCSDKDRCLMSAEAQMAGLYPPLYVKKPVQDDKEWQFWQLIPIHTVPQNHDKLLRPYDYNDCPRLQEIKQKSFSDPEYIEMEKKYKDFIQNVSINLGLSKSLTLNTIYKAYDVFFCQRAHNLSWPDWLTPDIFEKLEVLQDFDFVWMFNTPEKARLTGGVLLGEMIQNMKKFKKNPGNAKKLHVYSAHDTTVVALLSALKIYTGIPPPYSTAFLMELYYSKSTSKYMVRMFYRNDTSQPHRAYELSIPGCPLNSCSLDSFITLTSSAVPKDYEAECHVNQSSCSVKCKTNDCNEKTCKDTLTAVVIILLLAFIAFVGYIVRRCQVKRNAKSLRHFQQIQNEEWDSE</sequence>
<reference evidence="8" key="1">
    <citation type="submission" date="2020-04" db="EMBL/GenBank/DDBJ databases">
        <authorList>
            <person name="Alioto T."/>
            <person name="Alioto T."/>
            <person name="Gomez Garrido J."/>
        </authorList>
    </citation>
    <scope>NUCLEOTIDE SEQUENCE</scope>
    <source>
        <strain evidence="8">A484AB</strain>
    </source>
</reference>
<dbReference type="InterPro" id="IPR033379">
    <property type="entry name" value="Acid_Pase_AS"/>
</dbReference>
<dbReference type="PANTHER" id="PTHR11567:SF211">
    <property type="entry name" value="PROSTATIC ACID PHOSPHATASE"/>
    <property type="match status" value="1"/>
</dbReference>
<dbReference type="CDD" id="cd07061">
    <property type="entry name" value="HP_HAP_like"/>
    <property type="match status" value="1"/>
</dbReference>
<keyword evidence="9" id="KW-1185">Reference proteome</keyword>
<dbReference type="InterPro" id="IPR000560">
    <property type="entry name" value="His_Pase_clade-2"/>
</dbReference>
<evidence type="ECO:0000256" key="6">
    <source>
        <dbReference type="ARBA" id="ARBA00023157"/>
    </source>
</evidence>
<dbReference type="OrthoDB" id="6021113at2759"/>
<dbReference type="InterPro" id="IPR050645">
    <property type="entry name" value="Histidine_acid_phosphatase"/>
</dbReference>
<dbReference type="Gene3D" id="3.40.50.1240">
    <property type="entry name" value="Phosphoglycerate mutase-like"/>
    <property type="match status" value="1"/>
</dbReference>
<evidence type="ECO:0000256" key="5">
    <source>
        <dbReference type="ARBA" id="ARBA00022801"/>
    </source>
</evidence>
<dbReference type="SUPFAM" id="SSF53254">
    <property type="entry name" value="Phosphoglycerate mutase-like"/>
    <property type="match status" value="1"/>
</dbReference>
<dbReference type="Proteomes" id="UP001152795">
    <property type="component" value="Unassembled WGS sequence"/>
</dbReference>
<dbReference type="EC" id="3.1.3.2" evidence="3"/>
<evidence type="ECO:0000256" key="1">
    <source>
        <dbReference type="ARBA" id="ARBA00000032"/>
    </source>
</evidence>
<dbReference type="Pfam" id="PF00328">
    <property type="entry name" value="His_Phos_2"/>
    <property type="match status" value="1"/>
</dbReference>
<keyword evidence="4" id="KW-0732">Signal</keyword>
<dbReference type="PROSITE" id="PS00616">
    <property type="entry name" value="HIS_ACID_PHOSPHAT_1"/>
    <property type="match status" value="1"/>
</dbReference>
<dbReference type="AlphaFoldDB" id="A0A7D9I4B8"/>
<dbReference type="GO" id="GO:0003993">
    <property type="term" value="F:acid phosphatase activity"/>
    <property type="evidence" value="ECO:0007669"/>
    <property type="project" value="UniProtKB-EC"/>
</dbReference>
<dbReference type="PROSITE" id="PS00778">
    <property type="entry name" value="HIS_ACID_PHOSPHAT_2"/>
    <property type="match status" value="1"/>
</dbReference>
<dbReference type="InterPro" id="IPR029033">
    <property type="entry name" value="His_PPase_superfam"/>
</dbReference>
<accession>A0A7D9I4B8</accession>
<evidence type="ECO:0000313" key="9">
    <source>
        <dbReference type="Proteomes" id="UP001152795"/>
    </source>
</evidence>
<evidence type="ECO:0000313" key="8">
    <source>
        <dbReference type="EMBL" id="CAB3997430.1"/>
    </source>
</evidence>
<name>A0A7D9I4B8_PARCT</name>
<evidence type="ECO:0000256" key="4">
    <source>
        <dbReference type="ARBA" id="ARBA00022729"/>
    </source>
</evidence>
<keyword evidence="5" id="KW-0378">Hydrolase</keyword>
<gene>
    <name evidence="8" type="ORF">PACLA_8A047177</name>
</gene>
<keyword evidence="6" id="KW-1015">Disulfide bond</keyword>
<dbReference type="PANTHER" id="PTHR11567">
    <property type="entry name" value="ACID PHOSPHATASE-RELATED"/>
    <property type="match status" value="1"/>
</dbReference>
<organism evidence="8 9">
    <name type="scientific">Paramuricea clavata</name>
    <name type="common">Red gorgonian</name>
    <name type="synonym">Violescent sea-whip</name>
    <dbReference type="NCBI Taxonomy" id="317549"/>
    <lineage>
        <taxon>Eukaryota</taxon>
        <taxon>Metazoa</taxon>
        <taxon>Cnidaria</taxon>
        <taxon>Anthozoa</taxon>
        <taxon>Octocorallia</taxon>
        <taxon>Malacalcyonacea</taxon>
        <taxon>Plexauridae</taxon>
        <taxon>Paramuricea</taxon>
    </lineage>
</organism>
<keyword evidence="7" id="KW-0325">Glycoprotein</keyword>
<comment type="catalytic activity">
    <reaction evidence="1">
        <text>a phosphate monoester + H2O = an alcohol + phosphate</text>
        <dbReference type="Rhea" id="RHEA:15017"/>
        <dbReference type="ChEBI" id="CHEBI:15377"/>
        <dbReference type="ChEBI" id="CHEBI:30879"/>
        <dbReference type="ChEBI" id="CHEBI:43474"/>
        <dbReference type="ChEBI" id="CHEBI:67140"/>
        <dbReference type="EC" id="3.1.3.2"/>
    </reaction>
</comment>
<evidence type="ECO:0000256" key="7">
    <source>
        <dbReference type="ARBA" id="ARBA00023180"/>
    </source>
</evidence>
<comment type="similarity">
    <text evidence="2">Belongs to the histidine acid phosphatase family.</text>
</comment>
<evidence type="ECO:0000256" key="3">
    <source>
        <dbReference type="ARBA" id="ARBA00012646"/>
    </source>
</evidence>
<dbReference type="EMBL" id="CACRXK020003095">
    <property type="protein sequence ID" value="CAB3997430.1"/>
    <property type="molecule type" value="Genomic_DNA"/>
</dbReference>
<proteinExistence type="inferred from homology"/>
<evidence type="ECO:0000256" key="2">
    <source>
        <dbReference type="ARBA" id="ARBA00005375"/>
    </source>
</evidence>
<comment type="caution">
    <text evidence="8">The sequence shown here is derived from an EMBL/GenBank/DDBJ whole genome shotgun (WGS) entry which is preliminary data.</text>
</comment>
<protein>
    <recommendedName>
        <fullName evidence="3">acid phosphatase</fullName>
        <ecNumber evidence="3">3.1.3.2</ecNumber>
    </recommendedName>
</protein>